<dbReference type="InterPro" id="IPR043014">
    <property type="entry name" value="Nibrin_BRCT2_sf"/>
</dbReference>
<dbReference type="GeneID" id="54564657"/>
<organism evidence="10 11">
    <name type="scientific">Zasmidium cellare ATCC 36951</name>
    <dbReference type="NCBI Taxonomy" id="1080233"/>
    <lineage>
        <taxon>Eukaryota</taxon>
        <taxon>Fungi</taxon>
        <taxon>Dikarya</taxon>
        <taxon>Ascomycota</taxon>
        <taxon>Pezizomycotina</taxon>
        <taxon>Dothideomycetes</taxon>
        <taxon>Dothideomycetidae</taxon>
        <taxon>Mycosphaerellales</taxon>
        <taxon>Mycosphaerellaceae</taxon>
        <taxon>Zasmidium</taxon>
    </lineage>
</organism>
<evidence type="ECO:0000256" key="8">
    <source>
        <dbReference type="SAM" id="MobiDB-lite"/>
    </source>
</evidence>
<dbReference type="PROSITE" id="PS50006">
    <property type="entry name" value="FHA_DOMAIN"/>
    <property type="match status" value="1"/>
</dbReference>
<evidence type="ECO:0000256" key="2">
    <source>
        <dbReference type="ARBA" id="ARBA00004286"/>
    </source>
</evidence>
<dbReference type="GO" id="GO:0005694">
    <property type="term" value="C:chromosome"/>
    <property type="evidence" value="ECO:0007669"/>
    <property type="project" value="UniProtKB-SubCell"/>
</dbReference>
<comment type="similarity">
    <text evidence="7">Belongs to the Nibrin family.</text>
</comment>
<keyword evidence="5" id="KW-0234">DNA repair</keyword>
<feature type="compositionally biased region" description="Basic residues" evidence="8">
    <location>
        <begin position="450"/>
        <end position="461"/>
    </location>
</feature>
<feature type="compositionally biased region" description="Acidic residues" evidence="8">
    <location>
        <begin position="835"/>
        <end position="847"/>
    </location>
</feature>
<evidence type="ECO:0000313" key="10">
    <source>
        <dbReference type="EMBL" id="KAF2172182.1"/>
    </source>
</evidence>
<dbReference type="PANTHER" id="PTHR12162">
    <property type="entry name" value="NIBRIN-RELATED"/>
    <property type="match status" value="1"/>
</dbReference>
<feature type="compositionally biased region" description="Low complexity" evidence="8">
    <location>
        <begin position="712"/>
        <end position="727"/>
    </location>
</feature>
<dbReference type="SUPFAM" id="SSF49879">
    <property type="entry name" value="SMAD/FHA domain"/>
    <property type="match status" value="1"/>
</dbReference>
<evidence type="ECO:0000256" key="7">
    <source>
        <dbReference type="ARBA" id="ARBA00044757"/>
    </source>
</evidence>
<evidence type="ECO:0000256" key="5">
    <source>
        <dbReference type="ARBA" id="ARBA00023204"/>
    </source>
</evidence>
<accession>A0A6A6D1X2</accession>
<feature type="compositionally biased region" description="Basic and acidic residues" evidence="8">
    <location>
        <begin position="401"/>
        <end position="413"/>
    </location>
</feature>
<name>A0A6A6D1X2_ZASCE</name>
<dbReference type="PANTHER" id="PTHR12162:SF0">
    <property type="entry name" value="NIBRIN"/>
    <property type="match status" value="1"/>
</dbReference>
<dbReference type="InterPro" id="IPR008984">
    <property type="entry name" value="SMAD_FHA_dom_sf"/>
</dbReference>
<gene>
    <name evidence="10" type="ORF">M409DRAFT_49916</name>
</gene>
<evidence type="ECO:0000256" key="3">
    <source>
        <dbReference type="ARBA" id="ARBA00022454"/>
    </source>
</evidence>
<feature type="compositionally biased region" description="Low complexity" evidence="8">
    <location>
        <begin position="429"/>
        <end position="444"/>
    </location>
</feature>
<dbReference type="InterPro" id="IPR040227">
    <property type="entry name" value="Nibrin-rel"/>
</dbReference>
<evidence type="ECO:0000256" key="1">
    <source>
        <dbReference type="ARBA" id="ARBA00004123"/>
    </source>
</evidence>
<evidence type="ECO:0000313" key="11">
    <source>
        <dbReference type="Proteomes" id="UP000799537"/>
    </source>
</evidence>
<dbReference type="Proteomes" id="UP000799537">
    <property type="component" value="Unassembled WGS sequence"/>
</dbReference>
<feature type="compositionally biased region" description="Polar residues" evidence="8">
    <location>
        <begin position="378"/>
        <end position="398"/>
    </location>
</feature>
<dbReference type="InterPro" id="IPR036420">
    <property type="entry name" value="BRCT_dom_sf"/>
</dbReference>
<keyword evidence="3" id="KW-0158">Chromosome</keyword>
<dbReference type="GO" id="GO:0030870">
    <property type="term" value="C:Mre11 complex"/>
    <property type="evidence" value="ECO:0007669"/>
    <property type="project" value="InterPro"/>
</dbReference>
<dbReference type="InterPro" id="IPR000253">
    <property type="entry name" value="FHA_dom"/>
</dbReference>
<sequence>MWLLSYVAGDGDLLEGKRRWLRPGTGHLFGRTSSKPATGERCVYIGDKNISRRHTTFRVAAPTSGSSTRLQERTSVTIIDESKKGTFIDGEKLVQGEKVVDESKGSHLIKLGDTEHMLKLEWKEVVLCFTNISRGAKKSGSALAEEKQKLDGCDIKLATDYITNKTTHVVAKKRNTSSGLQALVQGRWVVTSSWIDALAEVVKRKGPEETSLLEEDFDGEWPKETDFIVPASGEPNPRPNDYLKPDPERAEVFSGYIFVFLSQTQYESLFPVVAGGGGKAVHMDFQLGQTTADDVIDLVKSLLGKKGSGQVLLSQEPGPGGIVIVRIVEKEDNREGMRPLMEELAIALNQRTIEQSELLDAILTKNAAVLRRPLRDVSQSLRPEQSQSRDAQVTSSSFPRPPRETPVEVRDSPPADPQSAPRTGRDSAEMQSEQQQQQAEQPPAEEAPPTRRRNRRMITKPRKIDFDDWDPSQFAAPESSVQEPAASYQDPSQADSMQAMDVDEAPAEATQRQTQTQKRRAEKQLVKEEEIDEKLYPGMAAMKRRKTEALKRGKTSNQPTPEPEASAVAGKAAKGKDGKVKKDKEEDIKTRIKKRREEEEEARRKDEEALEEAMTADLANMKVEHVIEPFDPPAAPAATQTQLTSQNPAWNGRPNFKKFRSNKRLRNGDELDRPDTQRVIISLQELPNKSQGLGDDYWLETGRDHERRQGANSNKSQQSKSQSQRSSHAAGPSSARQAGAAGFGGGDEDEDDNMAFRRRLQRSREEDREEAVIENQLNPKSTSGSTQTQGRTQRGGNKRSAMEEVFGEKPPPAKKARAASGKAAVQRKRTAAALDLEEEDEDGDEDPMAFRRKRR</sequence>
<dbReference type="Gene3D" id="3.40.50.10980">
    <property type="entry name" value="Nibrin, BRCT2 domain"/>
    <property type="match status" value="1"/>
</dbReference>
<protein>
    <recommendedName>
        <fullName evidence="9">FHA domain-containing protein</fullName>
    </recommendedName>
</protein>
<feature type="compositionally biased region" description="Low complexity" evidence="8">
    <location>
        <begin position="507"/>
        <end position="516"/>
    </location>
</feature>
<dbReference type="RefSeq" id="XP_033673071.1">
    <property type="nucleotide sequence ID" value="XM_033811385.1"/>
</dbReference>
<dbReference type="GO" id="GO:0003684">
    <property type="term" value="F:damaged DNA binding"/>
    <property type="evidence" value="ECO:0007669"/>
    <property type="project" value="TreeGrafter"/>
</dbReference>
<dbReference type="SMART" id="SM00240">
    <property type="entry name" value="FHA"/>
    <property type="match status" value="1"/>
</dbReference>
<dbReference type="Pfam" id="PF16508">
    <property type="entry name" value="NIBRIN_BRCT_II"/>
    <property type="match status" value="1"/>
</dbReference>
<proteinExistence type="inferred from homology"/>
<dbReference type="GO" id="GO:0007095">
    <property type="term" value="P:mitotic G2 DNA damage checkpoint signaling"/>
    <property type="evidence" value="ECO:0007669"/>
    <property type="project" value="InterPro"/>
</dbReference>
<feature type="region of interest" description="Disordered" evidence="8">
    <location>
        <begin position="378"/>
        <end position="855"/>
    </location>
</feature>
<dbReference type="Gene3D" id="3.40.50.10190">
    <property type="entry name" value="BRCT domain"/>
    <property type="match status" value="1"/>
</dbReference>
<feature type="compositionally biased region" description="Basic and acidic residues" evidence="8">
    <location>
        <begin position="574"/>
        <end position="607"/>
    </location>
</feature>
<feature type="compositionally biased region" description="Low complexity" evidence="8">
    <location>
        <begin position="781"/>
        <end position="795"/>
    </location>
</feature>
<evidence type="ECO:0000259" key="9">
    <source>
        <dbReference type="PROSITE" id="PS50006"/>
    </source>
</evidence>
<keyword evidence="11" id="KW-1185">Reference proteome</keyword>
<dbReference type="GO" id="GO:0000724">
    <property type="term" value="P:double-strand break repair via homologous recombination"/>
    <property type="evidence" value="ECO:0007669"/>
    <property type="project" value="TreeGrafter"/>
</dbReference>
<dbReference type="SUPFAM" id="SSF52113">
    <property type="entry name" value="BRCT domain"/>
    <property type="match status" value="1"/>
</dbReference>
<dbReference type="OrthoDB" id="552194at2759"/>
<feature type="compositionally biased region" description="Basic and acidic residues" evidence="8">
    <location>
        <begin position="666"/>
        <end position="676"/>
    </location>
</feature>
<evidence type="ECO:0000256" key="4">
    <source>
        <dbReference type="ARBA" id="ARBA00022763"/>
    </source>
</evidence>
<reference evidence="10" key="1">
    <citation type="journal article" date="2020" name="Stud. Mycol.">
        <title>101 Dothideomycetes genomes: a test case for predicting lifestyles and emergence of pathogens.</title>
        <authorList>
            <person name="Haridas S."/>
            <person name="Albert R."/>
            <person name="Binder M."/>
            <person name="Bloem J."/>
            <person name="Labutti K."/>
            <person name="Salamov A."/>
            <person name="Andreopoulos B."/>
            <person name="Baker S."/>
            <person name="Barry K."/>
            <person name="Bills G."/>
            <person name="Bluhm B."/>
            <person name="Cannon C."/>
            <person name="Castanera R."/>
            <person name="Culley D."/>
            <person name="Daum C."/>
            <person name="Ezra D."/>
            <person name="Gonzalez J."/>
            <person name="Henrissat B."/>
            <person name="Kuo A."/>
            <person name="Liang C."/>
            <person name="Lipzen A."/>
            <person name="Lutzoni F."/>
            <person name="Magnuson J."/>
            <person name="Mondo S."/>
            <person name="Nolan M."/>
            <person name="Ohm R."/>
            <person name="Pangilinan J."/>
            <person name="Park H.-J."/>
            <person name="Ramirez L."/>
            <person name="Alfaro M."/>
            <person name="Sun H."/>
            <person name="Tritt A."/>
            <person name="Yoshinaga Y."/>
            <person name="Zwiers L.-H."/>
            <person name="Turgeon B."/>
            <person name="Goodwin S."/>
            <person name="Spatafora J."/>
            <person name="Crous P."/>
            <person name="Grigoriev I."/>
        </authorList>
    </citation>
    <scope>NUCLEOTIDE SEQUENCE</scope>
    <source>
        <strain evidence="10">ATCC 36951</strain>
    </source>
</reference>
<dbReference type="InterPro" id="IPR032429">
    <property type="entry name" value="Nibrin_BRCT2"/>
</dbReference>
<keyword evidence="6" id="KW-0539">Nucleus</keyword>
<feature type="domain" description="FHA" evidence="9">
    <location>
        <begin position="27"/>
        <end position="93"/>
    </location>
</feature>
<evidence type="ECO:0000256" key="6">
    <source>
        <dbReference type="ARBA" id="ARBA00023242"/>
    </source>
</evidence>
<dbReference type="AlphaFoldDB" id="A0A6A6D1X2"/>
<comment type="subcellular location">
    <subcellularLocation>
        <location evidence="2">Chromosome</location>
    </subcellularLocation>
    <subcellularLocation>
        <location evidence="1">Nucleus</location>
    </subcellularLocation>
</comment>
<dbReference type="EMBL" id="ML993581">
    <property type="protein sequence ID" value="KAF2172182.1"/>
    <property type="molecule type" value="Genomic_DNA"/>
</dbReference>
<feature type="compositionally biased region" description="Basic residues" evidence="8">
    <location>
        <begin position="655"/>
        <end position="665"/>
    </location>
</feature>
<dbReference type="Pfam" id="PF00498">
    <property type="entry name" value="FHA"/>
    <property type="match status" value="1"/>
</dbReference>
<feature type="compositionally biased region" description="Polar residues" evidence="8">
    <location>
        <begin position="639"/>
        <end position="649"/>
    </location>
</feature>
<dbReference type="Gene3D" id="2.60.200.20">
    <property type="match status" value="1"/>
</dbReference>
<keyword evidence="4" id="KW-0227">DNA damage</keyword>